<evidence type="ECO:0000256" key="1">
    <source>
        <dbReference type="SAM" id="MobiDB-lite"/>
    </source>
</evidence>
<dbReference type="Proteomes" id="UP000308549">
    <property type="component" value="Unassembled WGS sequence"/>
</dbReference>
<gene>
    <name evidence="2" type="ORF">B0A50_06077</name>
</gene>
<evidence type="ECO:0000313" key="2">
    <source>
        <dbReference type="EMBL" id="TKA24979.1"/>
    </source>
</evidence>
<comment type="caution">
    <text evidence="2">The sequence shown here is derived from an EMBL/GenBank/DDBJ whole genome shotgun (WGS) entry which is preliminary data.</text>
</comment>
<accession>A0A4V5N3T9</accession>
<evidence type="ECO:0000313" key="3">
    <source>
        <dbReference type="Proteomes" id="UP000308549"/>
    </source>
</evidence>
<keyword evidence="3" id="KW-1185">Reference proteome</keyword>
<name>A0A4V5N3T9_9PEZI</name>
<organism evidence="2 3">
    <name type="scientific">Salinomyces thailandicus</name>
    <dbReference type="NCBI Taxonomy" id="706561"/>
    <lineage>
        <taxon>Eukaryota</taxon>
        <taxon>Fungi</taxon>
        <taxon>Dikarya</taxon>
        <taxon>Ascomycota</taxon>
        <taxon>Pezizomycotina</taxon>
        <taxon>Dothideomycetes</taxon>
        <taxon>Dothideomycetidae</taxon>
        <taxon>Mycosphaerellales</taxon>
        <taxon>Teratosphaeriaceae</taxon>
        <taxon>Salinomyces</taxon>
    </lineage>
</organism>
<protein>
    <submittedName>
        <fullName evidence="2">Uncharacterized protein</fullName>
    </submittedName>
</protein>
<proteinExistence type="predicted"/>
<reference evidence="2 3" key="1">
    <citation type="submission" date="2017-03" db="EMBL/GenBank/DDBJ databases">
        <title>Genomes of endolithic fungi from Antarctica.</title>
        <authorList>
            <person name="Coleine C."/>
            <person name="Masonjones S."/>
            <person name="Stajich J.E."/>
        </authorList>
    </citation>
    <scope>NUCLEOTIDE SEQUENCE [LARGE SCALE GENOMIC DNA]</scope>
    <source>
        <strain evidence="2 3">CCFEE 6315</strain>
    </source>
</reference>
<dbReference type="AlphaFoldDB" id="A0A4V5N3T9"/>
<sequence length="59" mass="6711">MYELEDDYADEWSLYLEETIGGNTDKDTEADKGADKGADKNADPDEYEDKDTELLLSKM</sequence>
<feature type="region of interest" description="Disordered" evidence="1">
    <location>
        <begin position="19"/>
        <end position="59"/>
    </location>
</feature>
<dbReference type="EMBL" id="NAJL01000039">
    <property type="protein sequence ID" value="TKA24979.1"/>
    <property type="molecule type" value="Genomic_DNA"/>
</dbReference>
<feature type="compositionally biased region" description="Basic and acidic residues" evidence="1">
    <location>
        <begin position="24"/>
        <end position="43"/>
    </location>
</feature>